<dbReference type="AlphaFoldDB" id="A0A0R2ALA2"/>
<dbReference type="GeneID" id="75136964"/>
<keyword evidence="1" id="KW-0378">Hydrolase</keyword>
<dbReference type="Gene3D" id="3.90.245.10">
    <property type="entry name" value="Ribonucleoside hydrolase-like"/>
    <property type="match status" value="1"/>
</dbReference>
<dbReference type="Proteomes" id="UP000051008">
    <property type="component" value="Unassembled WGS sequence"/>
</dbReference>
<dbReference type="EMBL" id="AYYP01000026">
    <property type="protein sequence ID" value="KRM64742.1"/>
    <property type="molecule type" value="Genomic_DNA"/>
</dbReference>
<dbReference type="GO" id="GO:0005829">
    <property type="term" value="C:cytosol"/>
    <property type="evidence" value="ECO:0007669"/>
    <property type="project" value="TreeGrafter"/>
</dbReference>
<dbReference type="GO" id="GO:0008477">
    <property type="term" value="F:purine nucleosidase activity"/>
    <property type="evidence" value="ECO:0007669"/>
    <property type="project" value="TreeGrafter"/>
</dbReference>
<evidence type="ECO:0000313" key="4">
    <source>
        <dbReference type="EMBL" id="KRM64742.1"/>
    </source>
</evidence>
<dbReference type="InterPro" id="IPR036452">
    <property type="entry name" value="Ribo_hydro-like"/>
</dbReference>
<keyword evidence="5" id="KW-1185">Reference proteome</keyword>
<name>A0A0R2ALA2_9LACO</name>
<dbReference type="PANTHER" id="PTHR12304">
    <property type="entry name" value="INOSINE-URIDINE PREFERRING NUCLEOSIDE HYDROLASE"/>
    <property type="match status" value="1"/>
</dbReference>
<protein>
    <submittedName>
        <fullName evidence="4">ABC transporter binding protein</fullName>
    </submittedName>
</protein>
<keyword evidence="2" id="KW-0326">Glycosidase</keyword>
<dbReference type="GO" id="GO:0006152">
    <property type="term" value="P:purine nucleoside catabolic process"/>
    <property type="evidence" value="ECO:0007669"/>
    <property type="project" value="TreeGrafter"/>
</dbReference>
<feature type="domain" description="Inosine/uridine-preferring nucleoside hydrolase" evidence="3">
    <location>
        <begin position="4"/>
        <end position="302"/>
    </location>
</feature>
<proteinExistence type="predicted"/>
<accession>A0A0R2ALA2</accession>
<gene>
    <name evidence="4" type="ORF">FC14_GL001719</name>
</gene>
<evidence type="ECO:0000313" key="5">
    <source>
        <dbReference type="Proteomes" id="UP000051008"/>
    </source>
</evidence>
<dbReference type="OrthoDB" id="9797882at2"/>
<dbReference type="InterPro" id="IPR001910">
    <property type="entry name" value="Inosine/uridine_hydrolase_dom"/>
</dbReference>
<dbReference type="RefSeq" id="WP_056976575.1">
    <property type="nucleotide sequence ID" value="NZ_AYYP01000026.1"/>
</dbReference>
<dbReference type="InterPro" id="IPR023186">
    <property type="entry name" value="IUNH"/>
</dbReference>
<reference evidence="4 5" key="1">
    <citation type="journal article" date="2015" name="Genome Announc.">
        <title>Expanding the biotechnology potential of lactobacilli through comparative genomics of 213 strains and associated genera.</title>
        <authorList>
            <person name="Sun Z."/>
            <person name="Harris H.M."/>
            <person name="McCann A."/>
            <person name="Guo C."/>
            <person name="Argimon S."/>
            <person name="Zhang W."/>
            <person name="Yang X."/>
            <person name="Jeffery I.B."/>
            <person name="Cooney J.C."/>
            <person name="Kagawa T.F."/>
            <person name="Liu W."/>
            <person name="Song Y."/>
            <person name="Salvetti E."/>
            <person name="Wrobel A."/>
            <person name="Rasinkangas P."/>
            <person name="Parkhill J."/>
            <person name="Rea M.C."/>
            <person name="O'Sullivan O."/>
            <person name="Ritari J."/>
            <person name="Douillard F.P."/>
            <person name="Paul Ross R."/>
            <person name="Yang R."/>
            <person name="Briner A.E."/>
            <person name="Felis G.E."/>
            <person name="de Vos W.M."/>
            <person name="Barrangou R."/>
            <person name="Klaenhammer T.R."/>
            <person name="Caufield P.W."/>
            <person name="Cui Y."/>
            <person name="Zhang H."/>
            <person name="O'Toole P.W."/>
        </authorList>
    </citation>
    <scope>NUCLEOTIDE SEQUENCE [LARGE SCALE GENOMIC DNA]</scope>
    <source>
        <strain evidence="4 5">DSM 20509</strain>
    </source>
</reference>
<dbReference type="PATRIC" id="fig|1423718.3.peg.1783"/>
<comment type="caution">
    <text evidence="4">The sequence shown here is derived from an EMBL/GenBank/DDBJ whole genome shotgun (WGS) entry which is preliminary data.</text>
</comment>
<dbReference type="CDD" id="cd02647">
    <property type="entry name" value="nuc_hydro_TvIAG"/>
    <property type="match status" value="1"/>
</dbReference>
<evidence type="ECO:0000256" key="1">
    <source>
        <dbReference type="ARBA" id="ARBA00022801"/>
    </source>
</evidence>
<dbReference type="SUPFAM" id="SSF53590">
    <property type="entry name" value="Nucleoside hydrolase"/>
    <property type="match status" value="1"/>
</dbReference>
<sequence length="312" mass="34922">MKKVYFSHDGGVDDIISLFLLLQMESVDLIGVGVMGADSYLQPASEASRKVIDRFAPTKKLAVANSNARAVHPFPKEWRLDAYSENALPILNESGKIVTPVAAKPAHLDLIDKLEASSEKVTLLFTGPLTDLAMALELKPVIADKIEELRWMGGSFLKEGNVAEPDCDGTQEWNAFWDPEAVKTVFDSKIPLTMVALESTNNVPLTNDIRLSWAKNRRYIGLDFIGNSYAFVPELRDFPTNSTYYLWDVLTTCSLYKPDLVKEKEIKCDVMTQAPSDGRTYLSENGREAKLVYDVDHDSFFETIMELAKRAQ</sequence>
<evidence type="ECO:0000259" key="3">
    <source>
        <dbReference type="Pfam" id="PF01156"/>
    </source>
</evidence>
<dbReference type="PANTHER" id="PTHR12304:SF46">
    <property type="entry name" value="INOSINE-ADENOSINE-GUANOSINE-NUCLEOSIDE HYDROLASE"/>
    <property type="match status" value="1"/>
</dbReference>
<evidence type="ECO:0000256" key="2">
    <source>
        <dbReference type="ARBA" id="ARBA00023295"/>
    </source>
</evidence>
<dbReference type="Pfam" id="PF01156">
    <property type="entry name" value="IU_nuc_hydro"/>
    <property type="match status" value="1"/>
</dbReference>
<organism evidence="4 5">
    <name type="scientific">Ligilactobacillus agilis DSM 20509</name>
    <dbReference type="NCBI Taxonomy" id="1423718"/>
    <lineage>
        <taxon>Bacteria</taxon>
        <taxon>Bacillati</taxon>
        <taxon>Bacillota</taxon>
        <taxon>Bacilli</taxon>
        <taxon>Lactobacillales</taxon>
        <taxon>Lactobacillaceae</taxon>
        <taxon>Ligilactobacillus</taxon>
    </lineage>
</organism>